<feature type="region of interest" description="Disordered" evidence="4">
    <location>
        <begin position="21"/>
        <end position="55"/>
    </location>
</feature>
<evidence type="ECO:0000259" key="6">
    <source>
        <dbReference type="Pfam" id="PF13407"/>
    </source>
</evidence>
<dbReference type="Gene3D" id="3.40.50.2300">
    <property type="match status" value="2"/>
</dbReference>
<dbReference type="InterPro" id="IPR028082">
    <property type="entry name" value="Peripla_BP_I"/>
</dbReference>
<dbReference type="SUPFAM" id="SSF53822">
    <property type="entry name" value="Periplasmic binding protein-like I"/>
    <property type="match status" value="1"/>
</dbReference>
<accession>A0AAE3A8V6</accession>
<evidence type="ECO:0000256" key="1">
    <source>
        <dbReference type="ARBA" id="ARBA00004196"/>
    </source>
</evidence>
<proteinExistence type="inferred from homology"/>
<dbReference type="AlphaFoldDB" id="A0AAE3A8V6"/>
<protein>
    <submittedName>
        <fullName evidence="7">Sugar ABC transporter substrate-binding protein</fullName>
    </submittedName>
</protein>
<reference evidence="7 8" key="1">
    <citation type="submission" date="2021-10" db="EMBL/GenBank/DDBJ databases">
        <title>Anaerobic single-cell dispensing facilitates the cultivation of human gut bacteria.</title>
        <authorList>
            <person name="Afrizal A."/>
        </authorList>
    </citation>
    <scope>NUCLEOTIDE SEQUENCE [LARGE SCALE GENOMIC DNA]</scope>
    <source>
        <strain evidence="7 8">CLA-AA-H276</strain>
    </source>
</reference>
<dbReference type="RefSeq" id="WP_308458958.1">
    <property type="nucleotide sequence ID" value="NZ_JAJEPS010000003.1"/>
</dbReference>
<feature type="compositionally biased region" description="Acidic residues" evidence="4">
    <location>
        <begin position="37"/>
        <end position="53"/>
    </location>
</feature>
<feature type="signal peptide" evidence="5">
    <location>
        <begin position="1"/>
        <end position="29"/>
    </location>
</feature>
<dbReference type="CDD" id="cd19971">
    <property type="entry name" value="PBP1_ABC_sugar_binding-like"/>
    <property type="match status" value="1"/>
</dbReference>
<comment type="caution">
    <text evidence="7">The sequence shown here is derived from an EMBL/GenBank/DDBJ whole genome shotgun (WGS) entry which is preliminary data.</text>
</comment>
<evidence type="ECO:0000256" key="4">
    <source>
        <dbReference type="SAM" id="MobiDB-lite"/>
    </source>
</evidence>
<evidence type="ECO:0000313" key="8">
    <source>
        <dbReference type="Proteomes" id="UP001198220"/>
    </source>
</evidence>
<dbReference type="GO" id="GO:0030246">
    <property type="term" value="F:carbohydrate binding"/>
    <property type="evidence" value="ECO:0007669"/>
    <property type="project" value="UniProtKB-ARBA"/>
</dbReference>
<organism evidence="7 8">
    <name type="scientific">Hominiventricola filiformis</name>
    <dbReference type="NCBI Taxonomy" id="2885352"/>
    <lineage>
        <taxon>Bacteria</taxon>
        <taxon>Bacillati</taxon>
        <taxon>Bacillota</taxon>
        <taxon>Clostridia</taxon>
        <taxon>Lachnospirales</taxon>
        <taxon>Lachnospiraceae</taxon>
        <taxon>Hominiventricola</taxon>
    </lineage>
</organism>
<name>A0AAE3A8V6_9FIRM</name>
<evidence type="ECO:0000313" key="7">
    <source>
        <dbReference type="EMBL" id="MCC2125573.1"/>
    </source>
</evidence>
<dbReference type="Proteomes" id="UP001198220">
    <property type="component" value="Unassembled WGS sequence"/>
</dbReference>
<dbReference type="EMBL" id="JAJEPS010000003">
    <property type="protein sequence ID" value="MCC2125573.1"/>
    <property type="molecule type" value="Genomic_DNA"/>
</dbReference>
<dbReference type="PANTHER" id="PTHR46847:SF1">
    <property type="entry name" value="D-ALLOSE-BINDING PERIPLASMIC PROTEIN-RELATED"/>
    <property type="match status" value="1"/>
</dbReference>
<keyword evidence="3 5" id="KW-0732">Signal</keyword>
<feature type="compositionally biased region" description="Low complexity" evidence="4">
    <location>
        <begin position="24"/>
        <end position="36"/>
    </location>
</feature>
<evidence type="ECO:0000256" key="2">
    <source>
        <dbReference type="ARBA" id="ARBA00007639"/>
    </source>
</evidence>
<gene>
    <name evidence="7" type="ORF">LKD36_05200</name>
</gene>
<dbReference type="Pfam" id="PF13407">
    <property type="entry name" value="Peripla_BP_4"/>
    <property type="match status" value="1"/>
</dbReference>
<comment type="similarity">
    <text evidence="2">Belongs to the bacterial solute-binding protein 2 family.</text>
</comment>
<dbReference type="PANTHER" id="PTHR46847">
    <property type="entry name" value="D-ALLOSE-BINDING PERIPLASMIC PROTEIN-RELATED"/>
    <property type="match status" value="1"/>
</dbReference>
<sequence length="344" mass="35816">MKKKVFCALLCTAMVASLTACGGSSSSTAADTSSDAAAEETTEAADDTAEADTADAAASEGGKIFGYTCMDGTNPFFVTLEGAIREVVESHGDQLISMDPANDSNTQVNQIEDMISRGVEVMFVNPVDADGIIPGLDMLKEAGIPMFGFDTQVGDMSYLTSYAGSDNYNAGYVCGEDLAKKVPDGGDILVLDSPTMQSVTDRTNGFLDAIKESGVTFNVVGQQDAQGNQQVANEKAQDLLTAHPDVVAIFGGNDPTALGAYAAADAAGVTPLIYGVDGSPDVKALLKDTILEGTGAQSPITIGETIANTAYEWLDGKEVESFIPIDTFLVTADNVDQYGTDGWQ</sequence>
<feature type="domain" description="Periplasmic binding protein" evidence="6">
    <location>
        <begin position="66"/>
        <end position="318"/>
    </location>
</feature>
<dbReference type="GO" id="GO:0030313">
    <property type="term" value="C:cell envelope"/>
    <property type="evidence" value="ECO:0007669"/>
    <property type="project" value="UniProtKB-SubCell"/>
</dbReference>
<feature type="chain" id="PRO_5042006457" evidence="5">
    <location>
        <begin position="30"/>
        <end position="344"/>
    </location>
</feature>
<evidence type="ECO:0000256" key="3">
    <source>
        <dbReference type="ARBA" id="ARBA00022729"/>
    </source>
</evidence>
<evidence type="ECO:0000256" key="5">
    <source>
        <dbReference type="SAM" id="SignalP"/>
    </source>
</evidence>
<keyword evidence="8" id="KW-1185">Reference proteome</keyword>
<comment type="subcellular location">
    <subcellularLocation>
        <location evidence="1">Cell envelope</location>
    </subcellularLocation>
</comment>
<dbReference type="InterPro" id="IPR025997">
    <property type="entry name" value="SBP_2_dom"/>
</dbReference>
<dbReference type="PROSITE" id="PS51257">
    <property type="entry name" value="PROKAR_LIPOPROTEIN"/>
    <property type="match status" value="1"/>
</dbReference>